<evidence type="ECO:0000259" key="2">
    <source>
        <dbReference type="Pfam" id="PF03981"/>
    </source>
</evidence>
<protein>
    <submittedName>
        <fullName evidence="3">Ubiquinol-cytochrome C chaperone</fullName>
    </submittedName>
</protein>
<organism evidence="3 4">
    <name type="scientific">Sphingomonas alba</name>
    <dbReference type="NCBI Taxonomy" id="2908208"/>
    <lineage>
        <taxon>Bacteria</taxon>
        <taxon>Pseudomonadati</taxon>
        <taxon>Pseudomonadota</taxon>
        <taxon>Alphaproteobacteria</taxon>
        <taxon>Sphingomonadales</taxon>
        <taxon>Sphingomonadaceae</taxon>
        <taxon>Sphingomonas</taxon>
    </lineage>
</organism>
<sequence>MRLPFFQPKALADAGPLYRAIVAEARRPDWYREAQVPDTLDGRFAVLTTLLSLADIRLERGADPARALGPRLAEAFIADMDVQMREQGFGDPSLGKQVRMMVGALASRIDRWRRAVEAIDPWDETTRMSLYGYAVPEGKASAQAVEATKLWWQRLQATGDSALMTGQMG</sequence>
<name>A0ABT0RMS8_9SPHN</name>
<evidence type="ECO:0000256" key="1">
    <source>
        <dbReference type="ARBA" id="ARBA00006436"/>
    </source>
</evidence>
<accession>A0ABT0RMS8</accession>
<comment type="caution">
    <text evidence="3">The sequence shown here is derived from an EMBL/GenBank/DDBJ whole genome shotgun (WGS) entry which is preliminary data.</text>
</comment>
<dbReference type="Pfam" id="PF03981">
    <property type="entry name" value="Ubiq_cyt_C_chap"/>
    <property type="match status" value="1"/>
</dbReference>
<dbReference type="InterPro" id="IPR021150">
    <property type="entry name" value="Ubiq_cyt_c_chap"/>
</dbReference>
<dbReference type="Proteomes" id="UP001165363">
    <property type="component" value="Unassembled WGS sequence"/>
</dbReference>
<evidence type="ECO:0000313" key="3">
    <source>
        <dbReference type="EMBL" id="MCL6683885.1"/>
    </source>
</evidence>
<comment type="similarity">
    <text evidence="1">Belongs to the UPF0174 family.</text>
</comment>
<proteinExistence type="inferred from homology"/>
<reference evidence="3" key="1">
    <citation type="submission" date="2022-05" db="EMBL/GenBank/DDBJ databases">
        <authorList>
            <person name="Jo J.-H."/>
            <person name="Im W.-T."/>
        </authorList>
    </citation>
    <scope>NUCLEOTIDE SEQUENCE</scope>
    <source>
        <strain evidence="3">SE158</strain>
    </source>
</reference>
<feature type="domain" description="Ubiquinol-cytochrome c chaperone" evidence="2">
    <location>
        <begin position="33"/>
        <end position="118"/>
    </location>
</feature>
<gene>
    <name evidence="3" type="ORF">LZ536_08220</name>
</gene>
<keyword evidence="4" id="KW-1185">Reference proteome</keyword>
<evidence type="ECO:0000313" key="4">
    <source>
        <dbReference type="Proteomes" id="UP001165363"/>
    </source>
</evidence>
<dbReference type="EMBL" id="JAMGBD010000001">
    <property type="protein sequence ID" value="MCL6683885.1"/>
    <property type="molecule type" value="Genomic_DNA"/>
</dbReference>
<dbReference type="RefSeq" id="WP_249848003.1">
    <property type="nucleotide sequence ID" value="NZ_JAMGBD010000001.1"/>
</dbReference>